<feature type="transmembrane region" description="Helical" evidence="1">
    <location>
        <begin position="188"/>
        <end position="209"/>
    </location>
</feature>
<dbReference type="RefSeq" id="WP_073083758.1">
    <property type="nucleotide sequence ID" value="NZ_FQWS01000001.1"/>
</dbReference>
<evidence type="ECO:0000256" key="1">
    <source>
        <dbReference type="SAM" id="Phobius"/>
    </source>
</evidence>
<accession>A0A1M5MS30</accession>
<reference evidence="3" key="1">
    <citation type="submission" date="2016-11" db="EMBL/GenBank/DDBJ databases">
        <authorList>
            <person name="Varghese N."/>
            <person name="Submissions S."/>
        </authorList>
    </citation>
    <scope>NUCLEOTIDE SEQUENCE [LARGE SCALE GENOMIC DNA]</scope>
    <source>
        <strain evidence="3">DSM 25330</strain>
    </source>
</reference>
<evidence type="ECO:0000313" key="3">
    <source>
        <dbReference type="Proteomes" id="UP000184522"/>
    </source>
</evidence>
<dbReference type="EMBL" id="FQWS01000001">
    <property type="protein sequence ID" value="SHG79719.1"/>
    <property type="molecule type" value="Genomic_DNA"/>
</dbReference>
<organism evidence="2 3">
    <name type="scientific">Winogradskyella jejuensis</name>
    <dbReference type="NCBI Taxonomy" id="1089305"/>
    <lineage>
        <taxon>Bacteria</taxon>
        <taxon>Pseudomonadati</taxon>
        <taxon>Bacteroidota</taxon>
        <taxon>Flavobacteriia</taxon>
        <taxon>Flavobacteriales</taxon>
        <taxon>Flavobacteriaceae</taxon>
        <taxon>Winogradskyella</taxon>
    </lineage>
</organism>
<evidence type="ECO:0000313" key="2">
    <source>
        <dbReference type="EMBL" id="SHG79719.1"/>
    </source>
</evidence>
<proteinExistence type="predicted"/>
<dbReference type="STRING" id="1089305.SAMN05444148_0969"/>
<dbReference type="AlphaFoldDB" id="A0A1M5MS30"/>
<dbReference type="OrthoDB" id="662673at2"/>
<keyword evidence="1" id="KW-1133">Transmembrane helix</keyword>
<dbReference type="Proteomes" id="UP000184522">
    <property type="component" value="Unassembled WGS sequence"/>
</dbReference>
<protein>
    <submittedName>
        <fullName evidence="2">Uncharacterized protein</fullName>
    </submittedName>
</protein>
<keyword evidence="1" id="KW-0812">Transmembrane</keyword>
<gene>
    <name evidence="2" type="ORF">SAMN05444148_0969</name>
</gene>
<keyword evidence="1" id="KW-0472">Membrane</keyword>
<feature type="transmembrane region" description="Helical" evidence="1">
    <location>
        <begin position="115"/>
        <end position="133"/>
    </location>
</feature>
<name>A0A1M5MS30_9FLAO</name>
<sequence>MKLNNPQIQDLYAFTRKHFVEHYDLQTELVDHLANDIENMWTENPNLSFEDARDKAFKKFGIFGFMEPIEQKQKAMGKRYRKYLWQELKQWFRIPQIVITISIFFILYITFSSEYAEAFSIILYVLAATYSGYKAFKLNRYYKKRQDISGKKWLLEEIIFRQASATGLVLLSQMYSTVHLSNGALTNTYLLLVACTLFTVLILVSYISFELIPNKAEDLLKETYPEFIV</sequence>
<keyword evidence="3" id="KW-1185">Reference proteome</keyword>
<feature type="transmembrane region" description="Helical" evidence="1">
    <location>
        <begin position="91"/>
        <end position="109"/>
    </location>
</feature>